<sequence>MRYNQRIALLLTVLWLCCSSLVVADETEVLGPGKWPETVDAAVQMIISRLPEKDQALIKGTKKEDLIQYHHGWGTGIRNYYGLWRGNRKLLLSACDEKPCLPDDASTKIIEAVWERLQK</sequence>
<dbReference type="AlphaFoldDB" id="A0A645GJT7"/>
<dbReference type="Pfam" id="PF20594">
    <property type="entry name" value="DUF6794"/>
    <property type="match status" value="1"/>
</dbReference>
<organism evidence="2">
    <name type="scientific">bioreactor metagenome</name>
    <dbReference type="NCBI Taxonomy" id="1076179"/>
    <lineage>
        <taxon>unclassified sequences</taxon>
        <taxon>metagenomes</taxon>
        <taxon>ecological metagenomes</taxon>
    </lineage>
</organism>
<evidence type="ECO:0000313" key="2">
    <source>
        <dbReference type="EMBL" id="MPN26099.1"/>
    </source>
</evidence>
<dbReference type="InterPro" id="IPR046744">
    <property type="entry name" value="DUF6794"/>
</dbReference>
<reference evidence="2" key="1">
    <citation type="submission" date="2019-08" db="EMBL/GenBank/DDBJ databases">
        <authorList>
            <person name="Kucharzyk K."/>
            <person name="Murdoch R.W."/>
            <person name="Higgins S."/>
            <person name="Loffler F."/>
        </authorList>
    </citation>
    <scope>NUCLEOTIDE SEQUENCE</scope>
</reference>
<name>A0A645GJT7_9ZZZZ</name>
<dbReference type="EMBL" id="VSSQ01075521">
    <property type="protein sequence ID" value="MPN26099.1"/>
    <property type="molecule type" value="Genomic_DNA"/>
</dbReference>
<feature type="domain" description="DUF6794" evidence="1">
    <location>
        <begin position="35"/>
        <end position="117"/>
    </location>
</feature>
<comment type="caution">
    <text evidence="2">The sequence shown here is derived from an EMBL/GenBank/DDBJ whole genome shotgun (WGS) entry which is preliminary data.</text>
</comment>
<proteinExistence type="predicted"/>
<evidence type="ECO:0000259" key="1">
    <source>
        <dbReference type="Pfam" id="PF20594"/>
    </source>
</evidence>
<gene>
    <name evidence="2" type="ORF">SDC9_173523</name>
</gene>
<accession>A0A645GJT7</accession>
<protein>
    <recommendedName>
        <fullName evidence="1">DUF6794 domain-containing protein</fullName>
    </recommendedName>
</protein>